<evidence type="ECO:0000256" key="1">
    <source>
        <dbReference type="ARBA" id="ARBA00006432"/>
    </source>
</evidence>
<feature type="domain" description="AMP-dependent synthetase/ligase" evidence="3">
    <location>
        <begin position="9"/>
        <end position="368"/>
    </location>
</feature>
<evidence type="ECO:0000313" key="5">
    <source>
        <dbReference type="Proteomes" id="UP001048976"/>
    </source>
</evidence>
<dbReference type="SUPFAM" id="SSF56801">
    <property type="entry name" value="Acetyl-CoA synthetase-like"/>
    <property type="match status" value="1"/>
</dbReference>
<dbReference type="PROSITE" id="PS00455">
    <property type="entry name" value="AMP_BINDING"/>
    <property type="match status" value="1"/>
</dbReference>
<comment type="similarity">
    <text evidence="1">Belongs to the ATP-dependent AMP-binding enzyme family.</text>
</comment>
<name>A0ABS6NXQ0_9PSED</name>
<accession>A0ABS6NXQ0</accession>
<gene>
    <name evidence="4" type="ORF">KVG91_09165</name>
</gene>
<dbReference type="Pfam" id="PF00501">
    <property type="entry name" value="AMP-binding"/>
    <property type="match status" value="1"/>
</dbReference>
<dbReference type="InterPro" id="IPR020845">
    <property type="entry name" value="AMP-binding_CS"/>
</dbReference>
<dbReference type="InterPro" id="IPR042099">
    <property type="entry name" value="ANL_N_sf"/>
</dbReference>
<protein>
    <submittedName>
        <fullName evidence="4">AMP-binding protein</fullName>
    </submittedName>
</protein>
<evidence type="ECO:0000256" key="2">
    <source>
        <dbReference type="ARBA" id="ARBA00022598"/>
    </source>
</evidence>
<sequence>MNVLSEIMAQALHTPDAPAVVQLAADCTAPEAVALTYRQLVAQAQRLASVLIDDTPAAGQVGLVMGNSVEWVVADLASMLAARVEVPVPLAFSVDQARHLLQGCALVLVDEAGERTLDMWRCAGLRLSAAVRSVSVVNEPAPGRVSTPAACAATDSVIKVIHTSGTTSRPKGVKIRRDGLGALVEALWQRARRDDYQRYLVLVPLSLLIEQVTALYMPLTSGGAVLLPAPSLAPLGSPGVIAEDRLDLIRQARPTAMTLTPALVEAIARRVETLGAIERIEGLFGTPRLPLLAAGGGPVDVEVLLRLQRAGIDVFQGYGLSENSSVATWNFRGANRVGSVGQALPHVTLRLGADGELLLRSSSLFAGYTNEDPSSCALDDEGWLHTGDLARIDADGFVSIIGRKKTMIITGNGRNVSPEWLEAAYRQVPGVEQAIVYGDRQAFMGGVFIIDAQADPADVGAAIAAFARTHLNEIEQIAQPLLIPRSEEAMRRLFTVTGRPRRDQVPAFLNDCTARIRA</sequence>
<keyword evidence="5" id="KW-1185">Reference proteome</keyword>
<dbReference type="RefSeq" id="WP_169377547.1">
    <property type="nucleotide sequence ID" value="NZ_JAHSTY010000001.1"/>
</dbReference>
<dbReference type="InterPro" id="IPR000873">
    <property type="entry name" value="AMP-dep_synth/lig_dom"/>
</dbReference>
<keyword evidence="2" id="KW-0436">Ligase</keyword>
<dbReference type="PANTHER" id="PTHR43201:SF5">
    <property type="entry name" value="MEDIUM-CHAIN ACYL-COA LIGASE ACSF2, MITOCHONDRIAL"/>
    <property type="match status" value="1"/>
</dbReference>
<dbReference type="EMBL" id="JAHSTY010000001">
    <property type="protein sequence ID" value="MBV4452764.1"/>
    <property type="molecule type" value="Genomic_DNA"/>
</dbReference>
<dbReference type="Proteomes" id="UP001048976">
    <property type="component" value="Unassembled WGS sequence"/>
</dbReference>
<comment type="caution">
    <text evidence="4">The sequence shown here is derived from an EMBL/GenBank/DDBJ whole genome shotgun (WGS) entry which is preliminary data.</text>
</comment>
<dbReference type="Gene3D" id="3.40.50.12780">
    <property type="entry name" value="N-terminal domain of ligase-like"/>
    <property type="match status" value="1"/>
</dbReference>
<evidence type="ECO:0000259" key="3">
    <source>
        <dbReference type="Pfam" id="PF00501"/>
    </source>
</evidence>
<proteinExistence type="inferred from homology"/>
<evidence type="ECO:0000313" key="4">
    <source>
        <dbReference type="EMBL" id="MBV4452764.1"/>
    </source>
</evidence>
<reference evidence="4" key="1">
    <citation type="submission" date="2021-06" db="EMBL/GenBank/DDBJ databases">
        <title>Updating the genus Pseudomonas: Description of 43 new species and partition of the Pseudomonas putida group.</title>
        <authorList>
            <person name="Girard L."/>
            <person name="Lood C."/>
            <person name="Vandamme P."/>
            <person name="Rokni-Zadeh H."/>
            <person name="Van Noort V."/>
            <person name="Hofte M."/>
            <person name="Lavigne R."/>
            <person name="De Mot R."/>
        </authorList>
    </citation>
    <scope>NUCLEOTIDE SEQUENCE</scope>
    <source>
        <strain evidence="4">SWRI103</strain>
    </source>
</reference>
<dbReference type="PANTHER" id="PTHR43201">
    <property type="entry name" value="ACYL-COA SYNTHETASE"/>
    <property type="match status" value="1"/>
</dbReference>
<organism evidence="4 5">
    <name type="scientific">Pseudomonas azadiae</name>
    <dbReference type="NCBI Taxonomy" id="2843612"/>
    <lineage>
        <taxon>Bacteria</taxon>
        <taxon>Pseudomonadati</taxon>
        <taxon>Pseudomonadota</taxon>
        <taxon>Gammaproteobacteria</taxon>
        <taxon>Pseudomonadales</taxon>
        <taxon>Pseudomonadaceae</taxon>
        <taxon>Pseudomonas</taxon>
    </lineage>
</organism>